<dbReference type="Pfam" id="PF13962">
    <property type="entry name" value="PGG"/>
    <property type="match status" value="1"/>
</dbReference>
<evidence type="ECO:0000313" key="3">
    <source>
        <dbReference type="EMBL" id="PON69880.1"/>
    </source>
</evidence>
<dbReference type="GO" id="GO:0016020">
    <property type="term" value="C:membrane"/>
    <property type="evidence" value="ECO:0007669"/>
    <property type="project" value="TreeGrafter"/>
</dbReference>
<dbReference type="AlphaFoldDB" id="A0A2P5D9A3"/>
<gene>
    <name evidence="3" type="ORF">TorRG33x02_258370</name>
</gene>
<dbReference type="PANTHER" id="PTHR24177">
    <property type="entry name" value="CASKIN"/>
    <property type="match status" value="1"/>
</dbReference>
<evidence type="ECO:0000259" key="2">
    <source>
        <dbReference type="Pfam" id="PF13962"/>
    </source>
</evidence>
<reference evidence="4" key="1">
    <citation type="submission" date="2016-06" db="EMBL/GenBank/DDBJ databases">
        <title>Parallel loss of symbiosis genes in relatives of nitrogen-fixing non-legume Parasponia.</title>
        <authorList>
            <person name="Van Velzen R."/>
            <person name="Holmer R."/>
            <person name="Bu F."/>
            <person name="Rutten L."/>
            <person name="Van Zeijl A."/>
            <person name="Liu W."/>
            <person name="Santuari L."/>
            <person name="Cao Q."/>
            <person name="Sharma T."/>
            <person name="Shen D."/>
            <person name="Roswanjaya Y."/>
            <person name="Wardhani T."/>
            <person name="Kalhor M.S."/>
            <person name="Jansen J."/>
            <person name="Van den Hoogen J."/>
            <person name="Gungor B."/>
            <person name="Hartog M."/>
            <person name="Hontelez J."/>
            <person name="Verver J."/>
            <person name="Yang W.-C."/>
            <person name="Schijlen E."/>
            <person name="Repin R."/>
            <person name="Schilthuizen M."/>
            <person name="Schranz E."/>
            <person name="Heidstra R."/>
            <person name="Miyata K."/>
            <person name="Fedorova E."/>
            <person name="Kohlen W."/>
            <person name="Bisseling T."/>
            <person name="Smit S."/>
            <person name="Geurts R."/>
        </authorList>
    </citation>
    <scope>NUCLEOTIDE SEQUENCE [LARGE SCALE GENOMIC DNA]</scope>
    <source>
        <strain evidence="4">cv. RG33-2</strain>
    </source>
</reference>
<evidence type="ECO:0000313" key="4">
    <source>
        <dbReference type="Proteomes" id="UP000237000"/>
    </source>
</evidence>
<feature type="transmembrane region" description="Helical" evidence="1">
    <location>
        <begin position="170"/>
        <end position="188"/>
    </location>
</feature>
<name>A0A2P5D9A3_TREOI</name>
<keyword evidence="1" id="KW-0472">Membrane</keyword>
<proteinExistence type="predicted"/>
<keyword evidence="4" id="KW-1185">Reference proteome</keyword>
<dbReference type="Proteomes" id="UP000237000">
    <property type="component" value="Unassembled WGS sequence"/>
</dbReference>
<feature type="transmembrane region" description="Helical" evidence="1">
    <location>
        <begin position="280"/>
        <end position="298"/>
    </location>
</feature>
<organism evidence="3 4">
    <name type="scientific">Trema orientale</name>
    <name type="common">Charcoal tree</name>
    <name type="synonym">Celtis orientalis</name>
    <dbReference type="NCBI Taxonomy" id="63057"/>
    <lineage>
        <taxon>Eukaryota</taxon>
        <taxon>Viridiplantae</taxon>
        <taxon>Streptophyta</taxon>
        <taxon>Embryophyta</taxon>
        <taxon>Tracheophyta</taxon>
        <taxon>Spermatophyta</taxon>
        <taxon>Magnoliopsida</taxon>
        <taxon>eudicotyledons</taxon>
        <taxon>Gunneridae</taxon>
        <taxon>Pentapetalae</taxon>
        <taxon>rosids</taxon>
        <taxon>fabids</taxon>
        <taxon>Rosales</taxon>
        <taxon>Cannabaceae</taxon>
        <taxon>Trema</taxon>
    </lineage>
</organism>
<dbReference type="InParanoid" id="A0A2P5D9A3"/>
<dbReference type="STRING" id="63057.A0A2P5D9A3"/>
<dbReference type="InterPro" id="IPR026961">
    <property type="entry name" value="PGG_dom"/>
</dbReference>
<dbReference type="PANTHER" id="PTHR24177:SF329">
    <property type="entry name" value="ANKYRIN REPEAT PROTEIN"/>
    <property type="match status" value="1"/>
</dbReference>
<evidence type="ECO:0000256" key="1">
    <source>
        <dbReference type="SAM" id="Phobius"/>
    </source>
</evidence>
<feature type="transmembrane region" description="Helical" evidence="1">
    <location>
        <begin position="252"/>
        <end position="274"/>
    </location>
</feature>
<comment type="caution">
    <text evidence="3">The sequence shown here is derived from an EMBL/GenBank/DDBJ whole genome shotgun (WGS) entry which is preliminary data.</text>
</comment>
<keyword evidence="1" id="KW-0812">Transmembrane</keyword>
<dbReference type="EMBL" id="JXTC01000286">
    <property type="protein sequence ID" value="PON69880.1"/>
    <property type="molecule type" value="Genomic_DNA"/>
</dbReference>
<feature type="transmembrane region" description="Helical" evidence="1">
    <location>
        <begin position="208"/>
        <end position="231"/>
    </location>
</feature>
<sequence length="332" mass="37087">MCQELKSLDERQIGYARVPEAIQLAAMNGTVEFIVNISKAVPELILSPMFSRRMFEVAIVNRRANVFSLIHGTDTKLSSTSLRFNFMGENMLHVAGHIAPPSKLNLISGAALQMQRELQWFKEVETIVTDSCRLAFNLASKTPREVFTESHKDLVIAGERWMKDTSTSSTVVGALIVTIMFTAAFTIPGGNNQETGLPIFLNDKLFKVFIVSDAMSLFSATTSLLMFLGILTSRYAEDDFLKSLPTKMIIGLSTLFFSIATMMIAFCAALSIMFHKEPWIIVPLILLAAVPVTLFVWMQFPLLVEIFMSTYGPSIFDRKVKNWLHADDPHAT</sequence>
<feature type="domain" description="PGG" evidence="2">
    <location>
        <begin position="160"/>
        <end position="272"/>
    </location>
</feature>
<protein>
    <submittedName>
        <fullName evidence="3">PGG domain containing protein</fullName>
    </submittedName>
</protein>
<keyword evidence="1" id="KW-1133">Transmembrane helix</keyword>
<dbReference type="OrthoDB" id="1184773at2759"/>
<accession>A0A2P5D9A3</accession>